<evidence type="ECO:0000313" key="8">
    <source>
        <dbReference type="Proteomes" id="UP001049176"/>
    </source>
</evidence>
<dbReference type="Gene3D" id="3.30.200.20">
    <property type="entry name" value="Phosphorylase Kinase, domain 1"/>
    <property type="match status" value="1"/>
</dbReference>
<comment type="caution">
    <text evidence="7">The sequence shown here is derived from an EMBL/GenBank/DDBJ whole genome shotgun (WGS) entry which is preliminary data.</text>
</comment>
<dbReference type="GeneID" id="66070654"/>
<gene>
    <name evidence="7" type="ORF">E1B28_001578</name>
</gene>
<organism evidence="7 8">
    <name type="scientific">Marasmius oreades</name>
    <name type="common">fairy-ring Marasmius</name>
    <dbReference type="NCBI Taxonomy" id="181124"/>
    <lineage>
        <taxon>Eukaryota</taxon>
        <taxon>Fungi</taxon>
        <taxon>Dikarya</taxon>
        <taxon>Basidiomycota</taxon>
        <taxon>Agaricomycotina</taxon>
        <taxon>Agaricomycetes</taxon>
        <taxon>Agaricomycetidae</taxon>
        <taxon>Agaricales</taxon>
        <taxon>Marasmiineae</taxon>
        <taxon>Marasmiaceae</taxon>
        <taxon>Marasmius</taxon>
    </lineage>
</organism>
<protein>
    <recommendedName>
        <fullName evidence="6">Aminoglycoside phosphotransferase domain-containing protein</fullName>
    </recommendedName>
</protein>
<evidence type="ECO:0000256" key="5">
    <source>
        <dbReference type="ARBA" id="ARBA00022840"/>
    </source>
</evidence>
<dbReference type="Proteomes" id="UP001049176">
    <property type="component" value="Chromosome 1"/>
</dbReference>
<dbReference type="RefSeq" id="XP_043016235.1">
    <property type="nucleotide sequence ID" value="XM_043147525.1"/>
</dbReference>
<dbReference type="Pfam" id="PF01636">
    <property type="entry name" value="APH"/>
    <property type="match status" value="1"/>
</dbReference>
<proteinExistence type="inferred from homology"/>
<accession>A0A9P8AFT0</accession>
<evidence type="ECO:0000259" key="6">
    <source>
        <dbReference type="Pfam" id="PF01636"/>
    </source>
</evidence>
<sequence length="370" mass="40989">MSTIGRDLAKVSDLREYLESTPFAAEEIVMLSGGSANYAFRIKLKTSYNGRSTVIVKHAKPYVATSLHRFPFDLARQRFEVEALKHVHALNPPGSLVTVPRVNLFDEKENVIIMDDCGPNSVTLKQFVIDGQCTPALAEKIGGALGSFLSGLHHTWGRMGVSRLIEALRGNEQGKQISAWAVYGRLSSTIRGEDPMSNISENPPEIGEIELKKMEEIGKEISAGILSAEENFVMGDFWTGNILLDLDDGGSDIKHIFIIDWELAKPGLHGLDVGQFCAEVDLIRRFHSLNADVSSRIIASFFHSYSNLNAEKDVALYQTALAHWGAHLVIWTPRVQWGGPAETRVVVKDGVKLLLEGYECPEDGIERRFQ</sequence>
<dbReference type="GO" id="GO:0005524">
    <property type="term" value="F:ATP binding"/>
    <property type="evidence" value="ECO:0007669"/>
    <property type="project" value="UniProtKB-KW"/>
</dbReference>
<keyword evidence="2" id="KW-0808">Transferase</keyword>
<keyword evidence="5" id="KW-0067">ATP-binding</keyword>
<keyword evidence="8" id="KW-1185">Reference proteome</keyword>
<keyword evidence="3" id="KW-0547">Nucleotide-binding</keyword>
<dbReference type="PANTHER" id="PTHR34273">
    <property type="entry name" value="METHYLTHIORIBOSE KINASE"/>
    <property type="match status" value="1"/>
</dbReference>
<dbReference type="InterPro" id="IPR002575">
    <property type="entry name" value="Aminoglycoside_PTrfase"/>
</dbReference>
<dbReference type="SUPFAM" id="SSF56112">
    <property type="entry name" value="Protein kinase-like (PK-like)"/>
    <property type="match status" value="1"/>
</dbReference>
<name>A0A9P8AFT0_9AGAR</name>
<evidence type="ECO:0000256" key="2">
    <source>
        <dbReference type="ARBA" id="ARBA00022679"/>
    </source>
</evidence>
<evidence type="ECO:0000256" key="1">
    <source>
        <dbReference type="ARBA" id="ARBA00010165"/>
    </source>
</evidence>
<feature type="domain" description="Aminoglycoside phosphotransferase" evidence="6">
    <location>
        <begin position="53"/>
        <end position="277"/>
    </location>
</feature>
<comment type="similarity">
    <text evidence="1">Belongs to the methylthioribose kinase family.</text>
</comment>
<keyword evidence="4" id="KW-0418">Kinase</keyword>
<dbReference type="KEGG" id="more:E1B28_001578"/>
<dbReference type="Gene3D" id="3.90.1200.10">
    <property type="match status" value="1"/>
</dbReference>
<evidence type="ECO:0000256" key="4">
    <source>
        <dbReference type="ARBA" id="ARBA00022777"/>
    </source>
</evidence>
<dbReference type="OrthoDB" id="25129at2759"/>
<evidence type="ECO:0000313" key="7">
    <source>
        <dbReference type="EMBL" id="KAG7099765.1"/>
    </source>
</evidence>
<evidence type="ECO:0000256" key="3">
    <source>
        <dbReference type="ARBA" id="ARBA00022741"/>
    </source>
</evidence>
<reference evidence="7" key="1">
    <citation type="journal article" date="2021" name="Genome Biol. Evol.">
        <title>The assembled and annotated genome of the fairy-ring fungus Marasmius oreades.</title>
        <authorList>
            <person name="Hiltunen M."/>
            <person name="Ament-Velasquez S.L."/>
            <person name="Johannesson H."/>
        </authorList>
    </citation>
    <scope>NUCLEOTIDE SEQUENCE</scope>
    <source>
        <strain evidence="7">03SP1</strain>
    </source>
</reference>
<dbReference type="InterPro" id="IPR011009">
    <property type="entry name" value="Kinase-like_dom_sf"/>
</dbReference>
<dbReference type="EMBL" id="CM032181">
    <property type="protein sequence ID" value="KAG7099765.1"/>
    <property type="molecule type" value="Genomic_DNA"/>
</dbReference>
<dbReference type="AlphaFoldDB" id="A0A9P8AFT0"/>
<dbReference type="PANTHER" id="PTHR34273:SF2">
    <property type="entry name" value="METHYLTHIORIBOSE KINASE"/>
    <property type="match status" value="1"/>
</dbReference>
<dbReference type="GO" id="GO:0016301">
    <property type="term" value="F:kinase activity"/>
    <property type="evidence" value="ECO:0007669"/>
    <property type="project" value="UniProtKB-KW"/>
</dbReference>